<feature type="compositionally biased region" description="Polar residues" evidence="1">
    <location>
        <begin position="17"/>
        <end position="38"/>
    </location>
</feature>
<gene>
    <name evidence="2" type="ORF">TrCOL_g3153</name>
</gene>
<evidence type="ECO:0000313" key="2">
    <source>
        <dbReference type="EMBL" id="GMI44888.1"/>
    </source>
</evidence>
<evidence type="ECO:0000256" key="1">
    <source>
        <dbReference type="SAM" id="MobiDB-lite"/>
    </source>
</evidence>
<evidence type="ECO:0000313" key="3">
    <source>
        <dbReference type="Proteomes" id="UP001165065"/>
    </source>
</evidence>
<protein>
    <submittedName>
        <fullName evidence="2">Uncharacterized protein</fullName>
    </submittedName>
</protein>
<organism evidence="2 3">
    <name type="scientific">Triparma columacea</name>
    <dbReference type="NCBI Taxonomy" id="722753"/>
    <lineage>
        <taxon>Eukaryota</taxon>
        <taxon>Sar</taxon>
        <taxon>Stramenopiles</taxon>
        <taxon>Ochrophyta</taxon>
        <taxon>Bolidophyceae</taxon>
        <taxon>Parmales</taxon>
        <taxon>Triparmaceae</taxon>
        <taxon>Triparma</taxon>
    </lineage>
</organism>
<feature type="compositionally biased region" description="Basic and acidic residues" evidence="1">
    <location>
        <begin position="59"/>
        <end position="91"/>
    </location>
</feature>
<feature type="region of interest" description="Disordered" evidence="1">
    <location>
        <begin position="1"/>
        <end position="91"/>
    </location>
</feature>
<sequence>MTRFNGSKRVKVDEAGTNASSGVHDTNSTAAASFTGSIFGSMGRKLDSPQAQTPAQLASEEKRKTKEEKRVAKEKEQEKKNRERKRMEGKLLKGDTDVARLAKQYREQKIPKNCFVDPAIEYMGETMLHWCTRDFVRNKELGDELRKKARRMGIVKKRLKRKVNKDWAEKLCGN</sequence>
<comment type="caution">
    <text evidence="2">The sequence shown here is derived from an EMBL/GenBank/DDBJ whole genome shotgun (WGS) entry which is preliminary data.</text>
</comment>
<dbReference type="Proteomes" id="UP001165065">
    <property type="component" value="Unassembled WGS sequence"/>
</dbReference>
<keyword evidence="3" id="KW-1185">Reference proteome</keyword>
<reference evidence="3" key="1">
    <citation type="journal article" date="2023" name="Commun. Biol.">
        <title>Genome analysis of Parmales, the sister group of diatoms, reveals the evolutionary specialization of diatoms from phago-mixotrophs to photoautotrophs.</title>
        <authorList>
            <person name="Ban H."/>
            <person name="Sato S."/>
            <person name="Yoshikawa S."/>
            <person name="Yamada K."/>
            <person name="Nakamura Y."/>
            <person name="Ichinomiya M."/>
            <person name="Sato N."/>
            <person name="Blanc-Mathieu R."/>
            <person name="Endo H."/>
            <person name="Kuwata A."/>
            <person name="Ogata H."/>
        </authorList>
    </citation>
    <scope>NUCLEOTIDE SEQUENCE [LARGE SCALE GENOMIC DNA]</scope>
</reference>
<dbReference type="AlphaFoldDB" id="A0A9W7GIJ0"/>
<accession>A0A9W7GIJ0</accession>
<dbReference type="OrthoDB" id="10482084at2759"/>
<proteinExistence type="predicted"/>
<name>A0A9W7GIJ0_9STRA</name>
<dbReference type="EMBL" id="BRYA01000231">
    <property type="protein sequence ID" value="GMI44888.1"/>
    <property type="molecule type" value="Genomic_DNA"/>
</dbReference>